<reference evidence="2 3" key="2">
    <citation type="submission" date="2018-10" db="EMBL/GenBank/DDBJ databases">
        <authorList>
            <consortium name="Pathogen Informatics"/>
        </authorList>
    </citation>
    <scope>NUCLEOTIDE SEQUENCE [LARGE SCALE GENOMIC DNA]</scope>
</reference>
<dbReference type="PANTHER" id="PTHR11106">
    <property type="entry name" value="GANGLIOSIDE INDUCED DIFFERENTIATION ASSOCIATED PROTEIN 2-RELATED"/>
    <property type="match status" value="1"/>
</dbReference>
<sequence>MTTVALKNVQTLAEANWAKLTNLLASKISLWQGDITKLEIDAIVNAANRSLRGGGGVDGAIHRAAGPELAEECVKRYRHCATGDAVITSACRMQNVKNIIHTVGPQAHQGVNAAIQEQFVSCYRKSLEVATQNNVRTIAFPCISTGVYCYPNDEACQLAIETVKKFLQKKDNYEKIDRVVFCVFLDVDYQLYKLHLPKILADVTIEE</sequence>
<dbReference type="CDD" id="cd02908">
    <property type="entry name" value="Macro_OAADPr_deacetylase"/>
    <property type="match status" value="1"/>
</dbReference>
<evidence type="ECO:0000313" key="4">
    <source>
        <dbReference type="WBParaSite" id="EVEC_0000822901-mRNA-1"/>
    </source>
</evidence>
<feature type="domain" description="Macro" evidence="1">
    <location>
        <begin position="15"/>
        <end position="200"/>
    </location>
</feature>
<evidence type="ECO:0000313" key="2">
    <source>
        <dbReference type="EMBL" id="VDD92962.1"/>
    </source>
</evidence>
<dbReference type="GO" id="GO:0140291">
    <property type="term" value="P:peptidyl-glutamate ADP-deribosylation"/>
    <property type="evidence" value="ECO:0007669"/>
    <property type="project" value="TreeGrafter"/>
</dbReference>
<dbReference type="GO" id="GO:0042278">
    <property type="term" value="P:purine nucleoside metabolic process"/>
    <property type="evidence" value="ECO:0007669"/>
    <property type="project" value="TreeGrafter"/>
</dbReference>
<organism evidence="4">
    <name type="scientific">Enterobius vermicularis</name>
    <name type="common">Human pinworm</name>
    <dbReference type="NCBI Taxonomy" id="51028"/>
    <lineage>
        <taxon>Eukaryota</taxon>
        <taxon>Metazoa</taxon>
        <taxon>Ecdysozoa</taxon>
        <taxon>Nematoda</taxon>
        <taxon>Chromadorea</taxon>
        <taxon>Rhabditida</taxon>
        <taxon>Spirurina</taxon>
        <taxon>Oxyuridomorpha</taxon>
        <taxon>Oxyuroidea</taxon>
        <taxon>Oxyuridae</taxon>
        <taxon>Enterobius</taxon>
    </lineage>
</organism>
<dbReference type="EMBL" id="UXUI01009054">
    <property type="protein sequence ID" value="VDD92962.1"/>
    <property type="molecule type" value="Genomic_DNA"/>
</dbReference>
<name>A0A0N4VCD7_ENTVE</name>
<dbReference type="InterPro" id="IPR002589">
    <property type="entry name" value="Macro_dom"/>
</dbReference>
<dbReference type="AlphaFoldDB" id="A0A0N4VCD7"/>
<keyword evidence="3" id="KW-1185">Reference proteome</keyword>
<dbReference type="GO" id="GO:0005654">
    <property type="term" value="C:nucleoplasm"/>
    <property type="evidence" value="ECO:0007669"/>
    <property type="project" value="TreeGrafter"/>
</dbReference>
<protein>
    <submittedName>
        <fullName evidence="4">Macro domain-containing protein</fullName>
    </submittedName>
</protein>
<evidence type="ECO:0000259" key="1">
    <source>
        <dbReference type="PROSITE" id="PS51154"/>
    </source>
</evidence>
<proteinExistence type="predicted"/>
<dbReference type="SUPFAM" id="SSF52949">
    <property type="entry name" value="Macro domain-like"/>
    <property type="match status" value="1"/>
</dbReference>
<dbReference type="PANTHER" id="PTHR11106:SF27">
    <property type="entry name" value="MACRO DOMAIN-CONTAINING PROTEIN"/>
    <property type="match status" value="1"/>
</dbReference>
<dbReference type="InterPro" id="IPR043472">
    <property type="entry name" value="Macro_dom-like"/>
</dbReference>
<dbReference type="GO" id="GO:0006974">
    <property type="term" value="P:DNA damage response"/>
    <property type="evidence" value="ECO:0007669"/>
    <property type="project" value="TreeGrafter"/>
</dbReference>
<dbReference type="WBParaSite" id="EVEC_0000822901-mRNA-1">
    <property type="protein sequence ID" value="EVEC_0000822901-mRNA-1"/>
    <property type="gene ID" value="EVEC_0000822901"/>
</dbReference>
<dbReference type="Gene3D" id="3.40.220.10">
    <property type="entry name" value="Leucine Aminopeptidase, subunit E, domain 1"/>
    <property type="match status" value="1"/>
</dbReference>
<evidence type="ECO:0000313" key="3">
    <source>
        <dbReference type="Proteomes" id="UP000274131"/>
    </source>
</evidence>
<dbReference type="Pfam" id="PF01661">
    <property type="entry name" value="Macro"/>
    <property type="match status" value="1"/>
</dbReference>
<gene>
    <name evidence="2" type="ORF">EVEC_LOCUS7713</name>
</gene>
<dbReference type="OrthoDB" id="6077599at2759"/>
<dbReference type="SMART" id="SM00506">
    <property type="entry name" value="A1pp"/>
    <property type="match status" value="1"/>
</dbReference>
<dbReference type="Proteomes" id="UP000274131">
    <property type="component" value="Unassembled WGS sequence"/>
</dbReference>
<accession>A0A0N4VCD7</accession>
<dbReference type="STRING" id="51028.A0A0N4VCD7"/>
<dbReference type="GO" id="GO:0140293">
    <property type="term" value="F:ADP-ribosylglutamate hydrolase activity"/>
    <property type="evidence" value="ECO:0007669"/>
    <property type="project" value="TreeGrafter"/>
</dbReference>
<dbReference type="PROSITE" id="PS51154">
    <property type="entry name" value="MACRO"/>
    <property type="match status" value="1"/>
</dbReference>
<reference evidence="4" key="1">
    <citation type="submission" date="2017-02" db="UniProtKB">
        <authorList>
            <consortium name="WormBaseParasite"/>
        </authorList>
    </citation>
    <scope>IDENTIFICATION</scope>
</reference>